<evidence type="ECO:0000256" key="1">
    <source>
        <dbReference type="ARBA" id="ARBA00001971"/>
    </source>
</evidence>
<comment type="cofactor">
    <cofactor evidence="1 13">
        <name>heme</name>
        <dbReference type="ChEBI" id="CHEBI:30413"/>
    </cofactor>
</comment>
<evidence type="ECO:0008006" key="18">
    <source>
        <dbReference type="Google" id="ProtNLM"/>
    </source>
</evidence>
<dbReference type="GO" id="GO:0004497">
    <property type="term" value="F:monooxygenase activity"/>
    <property type="evidence" value="ECO:0007669"/>
    <property type="project" value="UniProtKB-KW"/>
</dbReference>
<comment type="similarity">
    <text evidence="4 14">Belongs to the cytochrome P450 family.</text>
</comment>
<dbReference type="GO" id="GO:0005506">
    <property type="term" value="F:iron ion binding"/>
    <property type="evidence" value="ECO:0007669"/>
    <property type="project" value="InterPro"/>
</dbReference>
<sequence>MSAFVAPYGANISVHDLPILLKMCGVAVFTVILRGLIWFINMICLRPLSDPLRHIPGPDGAIFQTHLRQVMDPGLSVDTHRDWRARFGETFRFHGFGRHDYRLMTFDFRSIVHILSSPAYEKPWQTRSFLGRLIGRGIFSMEGTEHRMQRRIIAPAFTYQSIRNMTPILFQKAEELSERWKDIVAVTIKQEEGFHASMPARDSAGSVVDLAHWISRASFDVIGLAGFNYDFHSIQDDSEEVYTAYRRMFDIADKGLGLREILELYFPIIRKVLVTEDIATTNASLCIIAEAGKKIVAEKKAAYLDAQESGNESKDLLTLLIKSNLSEDSSKRLTDQELLDQCSTFLLAGSDTVSMALSWCIHFLSLHPVVQTRLRREIRSIYNADDGYLSDTSADSGFHECTTCNPRPHRPNDWATVCACPPKGRLETIEGLYYLDAVVRETLRFCPPVHATIRVAVQDDYIPISHPVTLANGKTVAEGEQQSYVKIRKGSYVHIPIEGFNYSESVWGEDALQFNPDRWKNVQEWDPSKPGLNNLMTFGYGPHSCLGHRFSIAEMKIFLVVLIANYEFSSAEDVKISKFNSILTRPYVTGEWSAGTRLPIFLRRAN</sequence>
<organism evidence="16 17">
    <name type="scientific">Agrocybe chaxingu</name>
    <dbReference type="NCBI Taxonomy" id="84603"/>
    <lineage>
        <taxon>Eukaryota</taxon>
        <taxon>Fungi</taxon>
        <taxon>Dikarya</taxon>
        <taxon>Basidiomycota</taxon>
        <taxon>Agaricomycotina</taxon>
        <taxon>Agaricomycetes</taxon>
        <taxon>Agaricomycetidae</taxon>
        <taxon>Agaricales</taxon>
        <taxon>Agaricineae</taxon>
        <taxon>Strophariaceae</taxon>
        <taxon>Agrocybe</taxon>
    </lineage>
</organism>
<gene>
    <name evidence="16" type="ORF">NLJ89_g3503</name>
</gene>
<comment type="pathway">
    <text evidence="3">Secondary metabolite biosynthesis; terpenoid biosynthesis.</text>
</comment>
<dbReference type="GO" id="GO:0016705">
    <property type="term" value="F:oxidoreductase activity, acting on paired donors, with incorporation or reduction of molecular oxygen"/>
    <property type="evidence" value="ECO:0007669"/>
    <property type="project" value="InterPro"/>
</dbReference>
<evidence type="ECO:0000256" key="13">
    <source>
        <dbReference type="PIRSR" id="PIRSR602401-1"/>
    </source>
</evidence>
<dbReference type="InterPro" id="IPR036396">
    <property type="entry name" value="Cyt_P450_sf"/>
</dbReference>
<keyword evidence="12 15" id="KW-0472">Membrane</keyword>
<evidence type="ECO:0000256" key="7">
    <source>
        <dbReference type="ARBA" id="ARBA00022723"/>
    </source>
</evidence>
<dbReference type="AlphaFoldDB" id="A0A9W8K548"/>
<evidence type="ECO:0000256" key="6">
    <source>
        <dbReference type="ARBA" id="ARBA00022692"/>
    </source>
</evidence>
<dbReference type="EMBL" id="JANKHO010000255">
    <property type="protein sequence ID" value="KAJ3512467.1"/>
    <property type="molecule type" value="Genomic_DNA"/>
</dbReference>
<dbReference type="GO" id="GO:0020037">
    <property type="term" value="F:heme binding"/>
    <property type="evidence" value="ECO:0007669"/>
    <property type="project" value="InterPro"/>
</dbReference>
<name>A0A9W8K548_9AGAR</name>
<keyword evidence="11 14" id="KW-0503">Monooxygenase</keyword>
<dbReference type="Pfam" id="PF00067">
    <property type="entry name" value="p450"/>
    <property type="match status" value="2"/>
</dbReference>
<dbReference type="OrthoDB" id="1470350at2759"/>
<keyword evidence="17" id="KW-1185">Reference proteome</keyword>
<evidence type="ECO:0000256" key="11">
    <source>
        <dbReference type="ARBA" id="ARBA00023033"/>
    </source>
</evidence>
<comment type="subcellular location">
    <subcellularLocation>
        <location evidence="2">Membrane</location>
    </subcellularLocation>
</comment>
<dbReference type="CDD" id="cd11069">
    <property type="entry name" value="CYP_FUM15-like"/>
    <property type="match status" value="1"/>
</dbReference>
<protein>
    <recommendedName>
        <fullName evidence="18">Cytochrome P450</fullName>
    </recommendedName>
</protein>
<evidence type="ECO:0000256" key="14">
    <source>
        <dbReference type="RuleBase" id="RU000461"/>
    </source>
</evidence>
<evidence type="ECO:0000256" key="15">
    <source>
        <dbReference type="SAM" id="Phobius"/>
    </source>
</evidence>
<evidence type="ECO:0000256" key="8">
    <source>
        <dbReference type="ARBA" id="ARBA00022989"/>
    </source>
</evidence>
<comment type="caution">
    <text evidence="16">The sequence shown here is derived from an EMBL/GenBank/DDBJ whole genome shotgun (WGS) entry which is preliminary data.</text>
</comment>
<accession>A0A9W8K548</accession>
<evidence type="ECO:0000313" key="16">
    <source>
        <dbReference type="EMBL" id="KAJ3512467.1"/>
    </source>
</evidence>
<dbReference type="PANTHER" id="PTHR24305:SF166">
    <property type="entry name" value="CYTOCHROME P450 12A4, MITOCHONDRIAL-RELATED"/>
    <property type="match status" value="1"/>
</dbReference>
<evidence type="ECO:0000256" key="3">
    <source>
        <dbReference type="ARBA" id="ARBA00004721"/>
    </source>
</evidence>
<dbReference type="SUPFAM" id="SSF48264">
    <property type="entry name" value="Cytochrome P450"/>
    <property type="match status" value="1"/>
</dbReference>
<dbReference type="GO" id="GO:0016020">
    <property type="term" value="C:membrane"/>
    <property type="evidence" value="ECO:0007669"/>
    <property type="project" value="UniProtKB-SubCell"/>
</dbReference>
<evidence type="ECO:0000256" key="2">
    <source>
        <dbReference type="ARBA" id="ARBA00004370"/>
    </source>
</evidence>
<reference evidence="16" key="1">
    <citation type="submission" date="2022-07" db="EMBL/GenBank/DDBJ databases">
        <title>Genome Sequence of Agrocybe chaxingu.</title>
        <authorList>
            <person name="Buettner E."/>
        </authorList>
    </citation>
    <scope>NUCLEOTIDE SEQUENCE</scope>
    <source>
        <strain evidence="16">MP-N11</strain>
    </source>
</reference>
<keyword evidence="8 15" id="KW-1133">Transmembrane helix</keyword>
<dbReference type="Gene3D" id="1.10.630.10">
    <property type="entry name" value="Cytochrome P450"/>
    <property type="match status" value="1"/>
</dbReference>
<keyword evidence="6 15" id="KW-0812">Transmembrane</keyword>
<evidence type="ECO:0000313" key="17">
    <source>
        <dbReference type="Proteomes" id="UP001148786"/>
    </source>
</evidence>
<evidence type="ECO:0000256" key="12">
    <source>
        <dbReference type="ARBA" id="ARBA00023136"/>
    </source>
</evidence>
<dbReference type="PRINTS" id="PR00385">
    <property type="entry name" value="P450"/>
</dbReference>
<feature type="binding site" description="axial binding residue" evidence="13">
    <location>
        <position position="545"/>
    </location>
    <ligand>
        <name>heme</name>
        <dbReference type="ChEBI" id="CHEBI:30413"/>
    </ligand>
    <ligandPart>
        <name>Fe</name>
        <dbReference type="ChEBI" id="CHEBI:18248"/>
    </ligandPart>
</feature>
<evidence type="ECO:0000256" key="5">
    <source>
        <dbReference type="ARBA" id="ARBA00022617"/>
    </source>
</evidence>
<dbReference type="PROSITE" id="PS00086">
    <property type="entry name" value="CYTOCHROME_P450"/>
    <property type="match status" value="1"/>
</dbReference>
<dbReference type="PANTHER" id="PTHR24305">
    <property type="entry name" value="CYTOCHROME P450"/>
    <property type="match status" value="1"/>
</dbReference>
<feature type="transmembrane region" description="Helical" evidence="15">
    <location>
        <begin position="20"/>
        <end position="45"/>
    </location>
</feature>
<keyword evidence="5 13" id="KW-0349">Heme</keyword>
<dbReference type="PRINTS" id="PR00463">
    <property type="entry name" value="EP450I"/>
</dbReference>
<keyword evidence="7 13" id="KW-0479">Metal-binding</keyword>
<evidence type="ECO:0000256" key="9">
    <source>
        <dbReference type="ARBA" id="ARBA00023002"/>
    </source>
</evidence>
<dbReference type="InterPro" id="IPR001128">
    <property type="entry name" value="Cyt_P450"/>
</dbReference>
<evidence type="ECO:0000256" key="4">
    <source>
        <dbReference type="ARBA" id="ARBA00010617"/>
    </source>
</evidence>
<dbReference type="InterPro" id="IPR017972">
    <property type="entry name" value="Cyt_P450_CS"/>
</dbReference>
<dbReference type="InterPro" id="IPR002401">
    <property type="entry name" value="Cyt_P450_E_grp-I"/>
</dbReference>
<keyword evidence="9 14" id="KW-0560">Oxidoreductase</keyword>
<proteinExistence type="inferred from homology"/>
<evidence type="ECO:0000256" key="10">
    <source>
        <dbReference type="ARBA" id="ARBA00023004"/>
    </source>
</evidence>
<keyword evidence="10 13" id="KW-0408">Iron</keyword>
<dbReference type="InterPro" id="IPR050121">
    <property type="entry name" value="Cytochrome_P450_monoxygenase"/>
</dbReference>
<dbReference type="Proteomes" id="UP001148786">
    <property type="component" value="Unassembled WGS sequence"/>
</dbReference>